<comment type="caution">
    <text evidence="1">The sequence shown here is derived from an EMBL/GenBank/DDBJ whole genome shotgun (WGS) entry which is preliminary data.</text>
</comment>
<accession>A0ABQ4N072</accession>
<evidence type="ECO:0000313" key="2">
    <source>
        <dbReference type="Proteomes" id="UP000680304"/>
    </source>
</evidence>
<dbReference type="EMBL" id="BOVJ01000004">
    <property type="protein sequence ID" value="GIQ61537.1"/>
    <property type="molecule type" value="Genomic_DNA"/>
</dbReference>
<reference evidence="1 2" key="1">
    <citation type="submission" date="2021-04" db="EMBL/GenBank/DDBJ databases">
        <title>Draft genome sequence of Paenibacillus cisolokensis, LC2-13A.</title>
        <authorList>
            <person name="Uke A."/>
            <person name="Chhe C."/>
            <person name="Baramee S."/>
            <person name="Kosugi A."/>
        </authorList>
    </citation>
    <scope>NUCLEOTIDE SEQUENCE [LARGE SCALE GENOMIC DNA]</scope>
    <source>
        <strain evidence="1 2">LC2-13A</strain>
    </source>
</reference>
<organism evidence="1 2">
    <name type="scientific">Paenibacillus cisolokensis</name>
    <dbReference type="NCBI Taxonomy" id="1658519"/>
    <lineage>
        <taxon>Bacteria</taxon>
        <taxon>Bacillati</taxon>
        <taxon>Bacillota</taxon>
        <taxon>Bacilli</taxon>
        <taxon>Bacillales</taxon>
        <taxon>Paenibacillaceae</taxon>
        <taxon>Paenibacillus</taxon>
    </lineage>
</organism>
<dbReference type="SUPFAM" id="SSF48208">
    <property type="entry name" value="Six-hairpin glycosidases"/>
    <property type="match status" value="1"/>
</dbReference>
<dbReference type="Gene3D" id="1.50.10.20">
    <property type="match status" value="1"/>
</dbReference>
<dbReference type="InterPro" id="IPR008928">
    <property type="entry name" value="6-hairpin_glycosidase_sf"/>
</dbReference>
<keyword evidence="1" id="KW-0808">Transferase</keyword>
<dbReference type="GO" id="GO:0016740">
    <property type="term" value="F:transferase activity"/>
    <property type="evidence" value="ECO:0007669"/>
    <property type="project" value="UniProtKB-KW"/>
</dbReference>
<gene>
    <name evidence="1" type="ORF">PACILC2_01050</name>
</gene>
<dbReference type="RefSeq" id="WP_213526757.1">
    <property type="nucleotide sequence ID" value="NZ_BOVJ01000004.1"/>
</dbReference>
<proteinExistence type="predicted"/>
<sequence>MQTSVNRFKHILRLTDDTGIVEHALGRIPRRKEGYSTDDQARALWACLEWLDLAGEEEAGKLNDLIDTYLAFLLWVQKDNGHFHNNIAYDRTQEKEAPSDDCLGRCLWAAALALVRLREPERRVAAETVLEKALTQVSAMRFLRGQAYAMSALSLLIAHRYPHHLMNELEMLTQRLVDAYRSQAAAGWNWFEPVVSYSNAILPWGLLNAYEVVRDNRILNVATESLDFLIRLSTNEKGQIRPVGNKGWCGRESRALWDQQPIDVMKLCLAAAKAFQITGTTRYAEIAAKCRDWFYGENDAGVSMVNAAEGSCYDGLTDTGPNLNQGAEAVISYLITEALYLKQINQKREVDHYAACTT</sequence>
<dbReference type="Proteomes" id="UP000680304">
    <property type="component" value="Unassembled WGS sequence"/>
</dbReference>
<evidence type="ECO:0000313" key="1">
    <source>
        <dbReference type="EMBL" id="GIQ61537.1"/>
    </source>
</evidence>
<keyword evidence="2" id="KW-1185">Reference proteome</keyword>
<protein>
    <submittedName>
        <fullName evidence="1">Glycosyl transferase</fullName>
    </submittedName>
</protein>
<name>A0ABQ4N072_9BACL</name>